<evidence type="ECO:0000313" key="2">
    <source>
        <dbReference type="Proteomes" id="UP001604336"/>
    </source>
</evidence>
<dbReference type="EMBL" id="JBFOLK010000009">
    <property type="protein sequence ID" value="KAL2487342.1"/>
    <property type="molecule type" value="Genomic_DNA"/>
</dbReference>
<dbReference type="Proteomes" id="UP001604336">
    <property type="component" value="Unassembled WGS sequence"/>
</dbReference>
<protein>
    <submittedName>
        <fullName evidence="1">Uncharacterized protein</fullName>
    </submittedName>
</protein>
<name>A0ABD1RHE6_9LAMI</name>
<evidence type="ECO:0000313" key="1">
    <source>
        <dbReference type="EMBL" id="KAL2487342.1"/>
    </source>
</evidence>
<proteinExistence type="predicted"/>
<sequence length="101" mass="11273">MSVEGMSTKIVLWGMQMILNGSDEAREAPIHQVCFEQPVCCAWAYGQASYVGFNRVGEHRRRCALRIGERFGTKCSAWMRSSVYTLVSFVGKVCNGLCLDS</sequence>
<gene>
    <name evidence="1" type="ORF">Adt_32098</name>
</gene>
<accession>A0ABD1RHE6</accession>
<reference evidence="2" key="1">
    <citation type="submission" date="2024-07" db="EMBL/GenBank/DDBJ databases">
        <title>Two chromosome-level genome assemblies of Korean endemic species Abeliophyllum distichum and Forsythia ovata (Oleaceae).</title>
        <authorList>
            <person name="Jang H."/>
        </authorList>
    </citation>
    <scope>NUCLEOTIDE SEQUENCE [LARGE SCALE GENOMIC DNA]</scope>
</reference>
<organism evidence="1 2">
    <name type="scientific">Abeliophyllum distichum</name>
    <dbReference type="NCBI Taxonomy" id="126358"/>
    <lineage>
        <taxon>Eukaryota</taxon>
        <taxon>Viridiplantae</taxon>
        <taxon>Streptophyta</taxon>
        <taxon>Embryophyta</taxon>
        <taxon>Tracheophyta</taxon>
        <taxon>Spermatophyta</taxon>
        <taxon>Magnoliopsida</taxon>
        <taxon>eudicotyledons</taxon>
        <taxon>Gunneridae</taxon>
        <taxon>Pentapetalae</taxon>
        <taxon>asterids</taxon>
        <taxon>lamiids</taxon>
        <taxon>Lamiales</taxon>
        <taxon>Oleaceae</taxon>
        <taxon>Forsythieae</taxon>
        <taxon>Abeliophyllum</taxon>
    </lineage>
</organism>
<keyword evidence="2" id="KW-1185">Reference proteome</keyword>
<comment type="caution">
    <text evidence="1">The sequence shown here is derived from an EMBL/GenBank/DDBJ whole genome shotgun (WGS) entry which is preliminary data.</text>
</comment>
<dbReference type="AlphaFoldDB" id="A0ABD1RHE6"/>